<dbReference type="AlphaFoldDB" id="A0A4Y2SH94"/>
<name>A0A4Y2SH94_ARAVE</name>
<organism evidence="2 3">
    <name type="scientific">Araneus ventricosus</name>
    <name type="common">Orbweaver spider</name>
    <name type="synonym">Epeira ventricosa</name>
    <dbReference type="NCBI Taxonomy" id="182803"/>
    <lineage>
        <taxon>Eukaryota</taxon>
        <taxon>Metazoa</taxon>
        <taxon>Ecdysozoa</taxon>
        <taxon>Arthropoda</taxon>
        <taxon>Chelicerata</taxon>
        <taxon>Arachnida</taxon>
        <taxon>Araneae</taxon>
        <taxon>Araneomorphae</taxon>
        <taxon>Entelegynae</taxon>
        <taxon>Araneoidea</taxon>
        <taxon>Araneidae</taxon>
        <taxon>Araneus</taxon>
    </lineage>
</organism>
<evidence type="ECO:0000256" key="1">
    <source>
        <dbReference type="SAM" id="Phobius"/>
    </source>
</evidence>
<accession>A0A4Y2SH94</accession>
<gene>
    <name evidence="2" type="ORF">AVEN_84680_1</name>
</gene>
<keyword evidence="3" id="KW-1185">Reference proteome</keyword>
<sequence>MYPASGRCKPHMFYELRFYVKWFSNIVLPSAGLLVLWIRIFVNSFLDMAMDLTLLKTQRKPFCTSFTCSYLPEEVLVAWERSRNHSLTETKESRTLEQLMRFLLREVKGEEMINLARTGFAFHQTSRQKELHNDQVKQSESTTASALVSLQTPVLSEKIICGFIPRIENKEILNELKRKKIDFTDSSRNETEIELLIGADILGKLLAGNIVELESGLTAVETKLGWTVFGKGSCKKDNILTTLSMYSMNVPINKLWQLEVLGVSSPTETEKEKGDLDLNDFNNKIKILPDGRYEVELPWKYDSKNLPNNKELVWERHERMINRFGKGEFFSDYQKVFQDWEKLNIIERVPDFELNRECHYLSHRPVNKLDSQTTKICPVFDASASQRGSPSLNECLFNPFGTGDAYLVRLEFSPTDGRCTFGTLGVFAHGRLMHICILS</sequence>
<evidence type="ECO:0008006" key="4">
    <source>
        <dbReference type="Google" id="ProtNLM"/>
    </source>
</evidence>
<dbReference type="EMBL" id="BGPR01021879">
    <property type="protein sequence ID" value="GBN87618.1"/>
    <property type="molecule type" value="Genomic_DNA"/>
</dbReference>
<keyword evidence="1" id="KW-0812">Transmembrane</keyword>
<reference evidence="2 3" key="1">
    <citation type="journal article" date="2019" name="Sci. Rep.">
        <title>Orb-weaving spider Araneus ventricosus genome elucidates the spidroin gene catalogue.</title>
        <authorList>
            <person name="Kono N."/>
            <person name="Nakamura H."/>
            <person name="Ohtoshi R."/>
            <person name="Moran D.A.P."/>
            <person name="Shinohara A."/>
            <person name="Yoshida Y."/>
            <person name="Fujiwara M."/>
            <person name="Mori M."/>
            <person name="Tomita M."/>
            <person name="Arakawa K."/>
        </authorList>
    </citation>
    <scope>NUCLEOTIDE SEQUENCE [LARGE SCALE GENOMIC DNA]</scope>
</reference>
<proteinExistence type="predicted"/>
<evidence type="ECO:0000313" key="2">
    <source>
        <dbReference type="EMBL" id="GBN87618.1"/>
    </source>
</evidence>
<evidence type="ECO:0000313" key="3">
    <source>
        <dbReference type="Proteomes" id="UP000499080"/>
    </source>
</evidence>
<dbReference type="Proteomes" id="UP000499080">
    <property type="component" value="Unassembled WGS sequence"/>
</dbReference>
<protein>
    <recommendedName>
        <fullName evidence="4">Peptidase aspartic putative domain-containing protein</fullName>
    </recommendedName>
</protein>
<comment type="caution">
    <text evidence="2">The sequence shown here is derived from an EMBL/GenBank/DDBJ whole genome shotgun (WGS) entry which is preliminary data.</text>
</comment>
<dbReference type="OrthoDB" id="5967017at2759"/>
<keyword evidence="1" id="KW-0472">Membrane</keyword>
<dbReference type="PANTHER" id="PTHR47331:SF5">
    <property type="entry name" value="RIBONUCLEASE H"/>
    <property type="match status" value="1"/>
</dbReference>
<keyword evidence="1" id="KW-1133">Transmembrane helix</keyword>
<dbReference type="PANTHER" id="PTHR47331">
    <property type="entry name" value="PHD-TYPE DOMAIN-CONTAINING PROTEIN"/>
    <property type="match status" value="1"/>
</dbReference>
<feature type="transmembrane region" description="Helical" evidence="1">
    <location>
        <begin position="22"/>
        <end position="42"/>
    </location>
</feature>